<dbReference type="InterPro" id="IPR007267">
    <property type="entry name" value="GtrA_DPMS_TM"/>
</dbReference>
<dbReference type="EMBL" id="AP024684">
    <property type="protein sequence ID" value="BCX42419.1"/>
    <property type="molecule type" value="Genomic_DNA"/>
</dbReference>
<feature type="transmembrane region" description="Helical" evidence="5">
    <location>
        <begin position="69"/>
        <end position="95"/>
    </location>
</feature>
<evidence type="ECO:0000313" key="9">
    <source>
        <dbReference type="Proteomes" id="UP000197904"/>
    </source>
</evidence>
<feature type="domain" description="GtrA/DPMS transmembrane" evidence="6">
    <location>
        <begin position="10"/>
        <end position="129"/>
    </location>
</feature>
<evidence type="ECO:0000256" key="5">
    <source>
        <dbReference type="SAM" id="Phobius"/>
    </source>
</evidence>
<evidence type="ECO:0000256" key="4">
    <source>
        <dbReference type="ARBA" id="ARBA00023136"/>
    </source>
</evidence>
<evidence type="ECO:0000256" key="2">
    <source>
        <dbReference type="ARBA" id="ARBA00022692"/>
    </source>
</evidence>
<keyword evidence="10" id="KW-1185">Reference proteome</keyword>
<dbReference type="EMBL" id="NIXP01000056">
    <property type="protein sequence ID" value="OWR34069.1"/>
    <property type="molecule type" value="Genomic_DNA"/>
</dbReference>
<feature type="transmembrane region" description="Helical" evidence="5">
    <location>
        <begin position="34"/>
        <end position="57"/>
    </location>
</feature>
<dbReference type="Proteomes" id="UP000825066">
    <property type="component" value="Chromosome"/>
</dbReference>
<proteinExistence type="predicted"/>
<sequence length="130" mass="14525">MTLSRPFLLFLLAGGIAALANILSRMLYSHWMPFTPAIIAAYLTGMVTAFVLTRWLVFSGSTRPLHHSAFYFVLVNLFAVAQTWLVSTVLAYHLLPWLGVDVLRLEIAHVVGVAVPVVSSYFGHKYLSFR</sequence>
<dbReference type="AlphaFoldDB" id="A0A246L084"/>
<evidence type="ECO:0000256" key="3">
    <source>
        <dbReference type="ARBA" id="ARBA00022989"/>
    </source>
</evidence>
<keyword evidence="4 5" id="KW-0472">Membrane</keyword>
<comment type="subcellular location">
    <subcellularLocation>
        <location evidence="1">Membrane</location>
        <topology evidence="1">Multi-pass membrane protein</topology>
    </subcellularLocation>
</comment>
<accession>A0A246L084</accession>
<evidence type="ECO:0000313" key="10">
    <source>
        <dbReference type="Proteomes" id="UP000825066"/>
    </source>
</evidence>
<dbReference type="Pfam" id="PF04138">
    <property type="entry name" value="GtrA_DPMS_TM"/>
    <property type="match status" value="1"/>
</dbReference>
<protein>
    <submittedName>
        <fullName evidence="7">Membrane protein</fullName>
    </submittedName>
</protein>
<reference evidence="7 10" key="2">
    <citation type="submission" date="2021-05" db="EMBL/GenBank/DDBJ databases">
        <title>Complete Genome Sequence of Stenotrophomonas pavanii strain Y.</title>
        <authorList>
            <person name="Dohra H."/>
            <person name="Mohad Din A.R.J."/>
            <person name="Suzuki K."/>
            <person name="Fatma A."/>
            <person name="Honjyo M."/>
            <person name="Nishimura T."/>
            <person name="Moriuch R."/>
            <person name="Masuda K."/>
            <person name="Minoura A."/>
            <person name="Tashiro Y."/>
            <person name="Futamata H."/>
        </authorList>
    </citation>
    <scope>NUCLEOTIDE SEQUENCE [LARGE SCALE GENOMIC DNA]</scope>
    <source>
        <strain evidence="7">Berkeley</strain>
        <strain evidence="10">Y</strain>
    </source>
</reference>
<feature type="transmembrane region" description="Helical" evidence="5">
    <location>
        <begin position="107"/>
        <end position="124"/>
    </location>
</feature>
<organism evidence="8 9">
    <name type="scientific">Stenotrophomonas pavanii</name>
    <dbReference type="NCBI Taxonomy" id="487698"/>
    <lineage>
        <taxon>Bacteria</taxon>
        <taxon>Pseudomonadati</taxon>
        <taxon>Pseudomonadota</taxon>
        <taxon>Gammaproteobacteria</taxon>
        <taxon>Lysobacterales</taxon>
        <taxon>Lysobacteraceae</taxon>
        <taxon>Stenotrophomonas</taxon>
    </lineage>
</organism>
<keyword evidence="2 5" id="KW-0812">Transmembrane</keyword>
<reference evidence="8 9" key="1">
    <citation type="submission" date="2017-06" db="EMBL/GenBank/DDBJ databases">
        <authorList>
            <person name="Kim H.J."/>
            <person name="Triplett B.A."/>
        </authorList>
    </citation>
    <scope>NUCLEOTIDE SEQUENCE [LARGE SCALE GENOMIC DNA]</scope>
    <source>
        <strain evidence="8 9">S18795</strain>
    </source>
</reference>
<dbReference type="RefSeq" id="WP_049465333.1">
    <property type="nucleotide sequence ID" value="NZ_AP024684.1"/>
</dbReference>
<gene>
    <name evidence="8" type="ORF">CEE55_08700</name>
    <name evidence="7" type="ORF">STNY_R05780</name>
</gene>
<dbReference type="Proteomes" id="UP000197904">
    <property type="component" value="Unassembled WGS sequence"/>
</dbReference>
<dbReference type="GO" id="GO:0016020">
    <property type="term" value="C:membrane"/>
    <property type="evidence" value="ECO:0007669"/>
    <property type="project" value="UniProtKB-SubCell"/>
</dbReference>
<name>A0A246L084_9GAMM</name>
<evidence type="ECO:0000313" key="8">
    <source>
        <dbReference type="EMBL" id="OWR34069.1"/>
    </source>
</evidence>
<dbReference type="GO" id="GO:0000271">
    <property type="term" value="P:polysaccharide biosynthetic process"/>
    <property type="evidence" value="ECO:0007669"/>
    <property type="project" value="InterPro"/>
</dbReference>
<evidence type="ECO:0000256" key="1">
    <source>
        <dbReference type="ARBA" id="ARBA00004141"/>
    </source>
</evidence>
<keyword evidence="3 5" id="KW-1133">Transmembrane helix</keyword>
<evidence type="ECO:0000259" key="6">
    <source>
        <dbReference type="Pfam" id="PF04138"/>
    </source>
</evidence>
<evidence type="ECO:0000313" key="7">
    <source>
        <dbReference type="EMBL" id="BCX42419.1"/>
    </source>
</evidence>